<dbReference type="EMBL" id="CAEZZQ010000029">
    <property type="protein sequence ID" value="CAB4771661.1"/>
    <property type="molecule type" value="Genomic_DNA"/>
</dbReference>
<gene>
    <name evidence="3" type="ORF">UFOPK2593_01305</name>
    <name evidence="4" type="ORF">UFOPK2894_00621</name>
    <name evidence="5" type="ORF">UFOPK4234_01657</name>
    <name evidence="6" type="ORF">UFOPK4295_00937</name>
</gene>
<organism evidence="5">
    <name type="scientific">freshwater metagenome</name>
    <dbReference type="NCBI Taxonomy" id="449393"/>
    <lineage>
        <taxon>unclassified sequences</taxon>
        <taxon>metagenomes</taxon>
        <taxon>ecological metagenomes</taxon>
    </lineage>
</organism>
<dbReference type="EMBL" id="CAFBQA010000154">
    <property type="protein sequence ID" value="CAB5043087.1"/>
    <property type="molecule type" value="Genomic_DNA"/>
</dbReference>
<protein>
    <submittedName>
        <fullName evidence="5">Unannotated protein</fullName>
    </submittedName>
</protein>
<evidence type="ECO:0000313" key="6">
    <source>
        <dbReference type="EMBL" id="CAB5050559.1"/>
    </source>
</evidence>
<dbReference type="PANTHER" id="PTHR19136">
    <property type="entry name" value="MOLYBDENUM COFACTOR GUANYLYLTRANSFERASE"/>
    <property type="match status" value="1"/>
</dbReference>
<dbReference type="Pfam" id="PF12804">
    <property type="entry name" value="NTP_transf_3"/>
    <property type="match status" value="1"/>
</dbReference>
<dbReference type="SUPFAM" id="SSF53448">
    <property type="entry name" value="Nucleotide-diphospho-sugar transferases"/>
    <property type="match status" value="1"/>
</dbReference>
<accession>A0A6J7SPE0</accession>
<dbReference type="PANTHER" id="PTHR19136:SF81">
    <property type="entry name" value="MOLYBDENUM COFACTOR GUANYLYLTRANSFERASE"/>
    <property type="match status" value="1"/>
</dbReference>
<reference evidence="5" key="1">
    <citation type="submission" date="2020-05" db="EMBL/GenBank/DDBJ databases">
        <authorList>
            <person name="Chiriac C."/>
            <person name="Salcher M."/>
            <person name="Ghai R."/>
            <person name="Kavagutti S V."/>
        </authorList>
    </citation>
    <scope>NUCLEOTIDE SEQUENCE</scope>
</reference>
<dbReference type="EMBL" id="CAFBQF010000046">
    <property type="protein sequence ID" value="CAB5050559.1"/>
    <property type="molecule type" value="Genomic_DNA"/>
</dbReference>
<name>A0A6J7SPE0_9ZZZZ</name>
<sequence>MSEFAAILLTGGSGRRLGGINKAHLEVAGRSCFTHVLEALHSAQSVVVVGETIPHQDPRLIFIQEEPIGSGPVSAISAALPLVITKYVAVVSVDVPLVMGAFEELLSAWSSTDIALVASDGTHESYLVSLFDTDALRGAIAKLSTINNASVKSVLAHLSYRPVKVSNPDMLIDVDTREDLSRVEEILSRR</sequence>
<evidence type="ECO:0000256" key="1">
    <source>
        <dbReference type="ARBA" id="ARBA00022679"/>
    </source>
</evidence>
<dbReference type="Gene3D" id="3.90.550.10">
    <property type="entry name" value="Spore Coat Polysaccharide Biosynthesis Protein SpsA, Chain A"/>
    <property type="match status" value="1"/>
</dbReference>
<evidence type="ECO:0000313" key="5">
    <source>
        <dbReference type="EMBL" id="CAB5043087.1"/>
    </source>
</evidence>
<proteinExistence type="predicted"/>
<dbReference type="GO" id="GO:0016779">
    <property type="term" value="F:nucleotidyltransferase activity"/>
    <property type="evidence" value="ECO:0007669"/>
    <property type="project" value="UniProtKB-ARBA"/>
</dbReference>
<dbReference type="InterPro" id="IPR025877">
    <property type="entry name" value="MobA-like_NTP_Trfase"/>
</dbReference>
<feature type="domain" description="MobA-like NTP transferase" evidence="2">
    <location>
        <begin position="6"/>
        <end position="157"/>
    </location>
</feature>
<keyword evidence="1" id="KW-0808">Transferase</keyword>
<evidence type="ECO:0000313" key="4">
    <source>
        <dbReference type="EMBL" id="CAB4771661.1"/>
    </source>
</evidence>
<dbReference type="EMBL" id="CAEZXW010000111">
    <property type="protein sequence ID" value="CAB4713687.1"/>
    <property type="molecule type" value="Genomic_DNA"/>
</dbReference>
<dbReference type="InterPro" id="IPR029044">
    <property type="entry name" value="Nucleotide-diphossugar_trans"/>
</dbReference>
<dbReference type="AlphaFoldDB" id="A0A6J7SPE0"/>
<evidence type="ECO:0000313" key="3">
    <source>
        <dbReference type="EMBL" id="CAB4713687.1"/>
    </source>
</evidence>
<evidence type="ECO:0000259" key="2">
    <source>
        <dbReference type="Pfam" id="PF12804"/>
    </source>
</evidence>